<dbReference type="Proteomes" id="UP000552097">
    <property type="component" value="Unassembled WGS sequence"/>
</dbReference>
<protein>
    <submittedName>
        <fullName evidence="1">Uncharacterized protein</fullName>
    </submittedName>
</protein>
<reference evidence="1 2" key="1">
    <citation type="submission" date="2020-08" db="EMBL/GenBank/DDBJ databases">
        <title>Sequencing the genomes of 1000 actinobacteria strains.</title>
        <authorList>
            <person name="Klenk H.-P."/>
        </authorList>
    </citation>
    <scope>NUCLEOTIDE SEQUENCE [LARGE SCALE GENOMIC DNA]</scope>
    <source>
        <strain evidence="1 2">DSM 45486</strain>
    </source>
</reference>
<dbReference type="AlphaFoldDB" id="A0A7W9HFH6"/>
<keyword evidence="2" id="KW-1185">Reference proteome</keyword>
<accession>A0A7W9HFH6</accession>
<gene>
    <name evidence="1" type="ORF">F4560_001043</name>
</gene>
<proteinExistence type="predicted"/>
<comment type="caution">
    <text evidence="1">The sequence shown here is derived from an EMBL/GenBank/DDBJ whole genome shotgun (WGS) entry which is preliminary data.</text>
</comment>
<evidence type="ECO:0000313" key="1">
    <source>
        <dbReference type="EMBL" id="MBB5801275.1"/>
    </source>
</evidence>
<dbReference type="EMBL" id="JACHMO010000001">
    <property type="protein sequence ID" value="MBB5801275.1"/>
    <property type="molecule type" value="Genomic_DNA"/>
</dbReference>
<dbReference type="RefSeq" id="WP_184916909.1">
    <property type="nucleotide sequence ID" value="NZ_JACHMO010000001.1"/>
</dbReference>
<organism evidence="1 2">
    <name type="scientific">Saccharothrix ecbatanensis</name>
    <dbReference type="NCBI Taxonomy" id="1105145"/>
    <lineage>
        <taxon>Bacteria</taxon>
        <taxon>Bacillati</taxon>
        <taxon>Actinomycetota</taxon>
        <taxon>Actinomycetes</taxon>
        <taxon>Pseudonocardiales</taxon>
        <taxon>Pseudonocardiaceae</taxon>
        <taxon>Saccharothrix</taxon>
    </lineage>
</organism>
<sequence length="129" mass="14205">MTATHAGGNGLTYSELVRAVADYVVGIRDVMERGDDEGKVAVLEAEVPGLVAIMESLLTSHQPDDHGRCRACSTRWRWMRRVLPWVAVGEPVPCPQVRAVWAKLAPNAPVRHALRARTRELSDPEVGLE</sequence>
<name>A0A7W9HFH6_9PSEU</name>
<evidence type="ECO:0000313" key="2">
    <source>
        <dbReference type="Proteomes" id="UP000552097"/>
    </source>
</evidence>